<evidence type="ECO:0000256" key="2">
    <source>
        <dbReference type="ARBA" id="ARBA00022741"/>
    </source>
</evidence>
<dbReference type="AlphaFoldDB" id="A0A7J6EEK2"/>
<dbReference type="FunFam" id="1.10.8.1290:FF:000002">
    <property type="entry name" value="Glutamine--tRNA ligase cytoplasmic"/>
    <property type="match status" value="1"/>
</dbReference>
<gene>
    <name evidence="8" type="ORF">G4B88_015360</name>
</gene>
<dbReference type="GO" id="GO:0005737">
    <property type="term" value="C:cytoplasm"/>
    <property type="evidence" value="ECO:0007669"/>
    <property type="project" value="InterPro"/>
</dbReference>
<evidence type="ECO:0000313" key="8">
    <source>
        <dbReference type="EMBL" id="KAF4356080.1"/>
    </source>
</evidence>
<keyword evidence="4" id="KW-0648">Protein biosynthesis</keyword>
<keyword evidence="1" id="KW-0436">Ligase</keyword>
<organism evidence="8 9">
    <name type="scientific">Cannabis sativa</name>
    <name type="common">Hemp</name>
    <name type="synonym">Marijuana</name>
    <dbReference type="NCBI Taxonomy" id="3483"/>
    <lineage>
        <taxon>Eukaryota</taxon>
        <taxon>Viridiplantae</taxon>
        <taxon>Streptophyta</taxon>
        <taxon>Embryophyta</taxon>
        <taxon>Tracheophyta</taxon>
        <taxon>Spermatophyta</taxon>
        <taxon>Magnoliopsida</taxon>
        <taxon>eudicotyledons</taxon>
        <taxon>Gunneridae</taxon>
        <taxon>Pentapetalae</taxon>
        <taxon>rosids</taxon>
        <taxon>fabids</taxon>
        <taxon>Rosales</taxon>
        <taxon>Cannabaceae</taxon>
        <taxon>Cannabis</taxon>
    </lineage>
</organism>
<keyword evidence="3" id="KW-0067">ATP-binding</keyword>
<keyword evidence="9" id="KW-1185">Reference proteome</keyword>
<comment type="caution">
    <text evidence="8">The sequence shown here is derived from an EMBL/GenBank/DDBJ whole genome shotgun (WGS) entry which is preliminary data.</text>
</comment>
<feature type="domain" description="Glutaminyl-tRNA synthetase class Ib non-specific RNA-binding" evidence="7">
    <location>
        <begin position="81"/>
        <end position="239"/>
    </location>
</feature>
<protein>
    <submittedName>
        <fullName evidence="8">Uncharacterized protein</fullName>
    </submittedName>
</protein>
<dbReference type="GO" id="GO:0006425">
    <property type="term" value="P:glutaminyl-tRNA aminoacylation"/>
    <property type="evidence" value="ECO:0007669"/>
    <property type="project" value="InterPro"/>
</dbReference>
<dbReference type="Pfam" id="PF04558">
    <property type="entry name" value="tRNA_synt_1c_R1"/>
    <property type="match status" value="1"/>
</dbReference>
<evidence type="ECO:0000259" key="7">
    <source>
        <dbReference type="Pfam" id="PF04558"/>
    </source>
</evidence>
<evidence type="ECO:0000256" key="1">
    <source>
        <dbReference type="ARBA" id="ARBA00022598"/>
    </source>
</evidence>
<dbReference type="InterPro" id="IPR042558">
    <property type="entry name" value="Gln-tRNA-synth_Ib_RNA-bd_N_1"/>
</dbReference>
<dbReference type="Gene3D" id="1.10.8.1290">
    <property type="entry name" value="Glutaminyl-tRNA synthetase, non-specific RNA binding region part 1, domain 1"/>
    <property type="match status" value="1"/>
</dbReference>
<proteinExistence type="predicted"/>
<name>A0A7J6EEK2_CANSA</name>
<keyword evidence="5" id="KW-0030">Aminoacyl-tRNA synthetase</keyword>
<dbReference type="GO" id="GO:0004819">
    <property type="term" value="F:glutamine-tRNA ligase activity"/>
    <property type="evidence" value="ECO:0007669"/>
    <property type="project" value="InterPro"/>
</dbReference>
<evidence type="ECO:0000259" key="6">
    <source>
        <dbReference type="Pfam" id="PF04557"/>
    </source>
</evidence>
<dbReference type="FunFam" id="1.10.10.2420:FF:000001">
    <property type="entry name" value="Glutamine--tRNA ligase cytoplasmic"/>
    <property type="match status" value="1"/>
</dbReference>
<keyword evidence="2" id="KW-0547">Nucleotide-binding</keyword>
<dbReference type="InterPro" id="IPR007639">
    <property type="entry name" value="Gln-tRNA-synth_Ib_RNA-bd_N"/>
</dbReference>
<dbReference type="Gene3D" id="1.10.10.2420">
    <property type="match status" value="1"/>
</dbReference>
<dbReference type="GO" id="GO:0005524">
    <property type="term" value="F:ATP binding"/>
    <property type="evidence" value="ECO:0007669"/>
    <property type="project" value="UniProtKB-KW"/>
</dbReference>
<sequence length="416" mass="47205">MVTVRAADEAAIHHSVCFSVVSRSEECQELCFSWRSGESSFDAGGFHLFVFWTGEMRVMALFLLSQRMPLATKDSFSSDKEEILDLFLRNQLDERTAKNTLANAKVTSSLVTVIHEADVTEGCDQTIGNLLYTISTKYPANALVHRPAFLKYVVSSKIKTPAQLEAAFSFLTNIGSEDFKLEDFEEACGVGVEVSAEEIERTVNEVFEESKSVILEQRYRTNVGDLFANVRKRPPWADPKIVKKLIDAKLYELLGERTAADDEKIPKKKKEKNPKAEEKKIIVSTPELSEEDINQFLIFPQPEDNFKDREALLESHKDEYRIESQQRKDGLVAKSRLMTADDRGMGGYDDEMGYDPNPKPKMHMKGGKIGEDCEAVECEDYLSKHSISKNKRHQNRAAALEVWDRLEEFVRSLSHS</sequence>
<reference evidence="8 9" key="1">
    <citation type="journal article" date="2020" name="bioRxiv">
        <title>Sequence and annotation of 42 cannabis genomes reveals extensive copy number variation in cannabinoid synthesis and pathogen resistance genes.</title>
        <authorList>
            <person name="Mckernan K.J."/>
            <person name="Helbert Y."/>
            <person name="Kane L.T."/>
            <person name="Ebling H."/>
            <person name="Zhang L."/>
            <person name="Liu B."/>
            <person name="Eaton Z."/>
            <person name="Mclaughlin S."/>
            <person name="Kingan S."/>
            <person name="Baybayan P."/>
            <person name="Concepcion G."/>
            <person name="Jordan M."/>
            <person name="Riva A."/>
            <person name="Barbazuk W."/>
            <person name="Harkins T."/>
        </authorList>
    </citation>
    <scope>NUCLEOTIDE SEQUENCE [LARGE SCALE GENOMIC DNA]</scope>
    <source>
        <strain evidence="9">cv. Jamaican Lion 4</strain>
        <tissue evidence="8">Leaf</tissue>
    </source>
</reference>
<evidence type="ECO:0000256" key="5">
    <source>
        <dbReference type="ARBA" id="ARBA00023146"/>
    </source>
</evidence>
<dbReference type="EMBL" id="JAATIQ010000436">
    <property type="protein sequence ID" value="KAF4356080.1"/>
    <property type="molecule type" value="Genomic_DNA"/>
</dbReference>
<dbReference type="Pfam" id="PF04557">
    <property type="entry name" value="tRNA_synt_1c_R2"/>
    <property type="match status" value="1"/>
</dbReference>
<accession>A0A7J6EEK2</accession>
<dbReference type="InterPro" id="IPR042559">
    <property type="entry name" value="Gln-tRNA-synth_Ib_RNA-bd_N_2"/>
</dbReference>
<evidence type="ECO:0000313" key="9">
    <source>
        <dbReference type="Proteomes" id="UP000583929"/>
    </source>
</evidence>
<dbReference type="InterPro" id="IPR007638">
    <property type="entry name" value="Gln-tRNA-synth_Ib_RNA-bd_2"/>
</dbReference>
<evidence type="ECO:0000256" key="4">
    <source>
        <dbReference type="ARBA" id="ARBA00022917"/>
    </source>
</evidence>
<evidence type="ECO:0000256" key="3">
    <source>
        <dbReference type="ARBA" id="ARBA00022840"/>
    </source>
</evidence>
<feature type="domain" description="Glutaminyl-tRNA synthetase class Ib non-specific RNA-binding" evidence="6">
    <location>
        <begin position="242"/>
        <end position="316"/>
    </location>
</feature>
<dbReference type="Proteomes" id="UP000583929">
    <property type="component" value="Unassembled WGS sequence"/>
</dbReference>